<dbReference type="GO" id="GO:0015074">
    <property type="term" value="P:DNA integration"/>
    <property type="evidence" value="ECO:0007669"/>
    <property type="project" value="InterPro"/>
</dbReference>
<dbReference type="GO" id="GO:0006310">
    <property type="term" value="P:DNA recombination"/>
    <property type="evidence" value="ECO:0007669"/>
    <property type="project" value="UniProtKB-KW"/>
</dbReference>
<feature type="non-terminal residue" evidence="2">
    <location>
        <position position="1"/>
    </location>
</feature>
<gene>
    <name evidence="2" type="ORF">PHMEG_00041184</name>
</gene>
<dbReference type="InterPro" id="IPR011010">
    <property type="entry name" value="DNA_brk_join_enz"/>
</dbReference>
<evidence type="ECO:0000313" key="2">
    <source>
        <dbReference type="EMBL" id="OWY90611.1"/>
    </source>
</evidence>
<dbReference type="SUPFAM" id="SSF56349">
    <property type="entry name" value="DNA breaking-rejoining enzymes"/>
    <property type="match status" value="1"/>
</dbReference>
<name>A0A225UCC9_9STRA</name>
<dbReference type="Gene3D" id="1.10.443.10">
    <property type="entry name" value="Intergrase catalytic core"/>
    <property type="match status" value="1"/>
</dbReference>
<organism evidence="2 3">
    <name type="scientific">Phytophthora megakarya</name>
    <dbReference type="NCBI Taxonomy" id="4795"/>
    <lineage>
        <taxon>Eukaryota</taxon>
        <taxon>Sar</taxon>
        <taxon>Stramenopiles</taxon>
        <taxon>Oomycota</taxon>
        <taxon>Peronosporomycetes</taxon>
        <taxon>Peronosporales</taxon>
        <taxon>Peronosporaceae</taxon>
        <taxon>Phytophthora</taxon>
    </lineage>
</organism>
<evidence type="ECO:0008006" key="4">
    <source>
        <dbReference type="Google" id="ProtNLM"/>
    </source>
</evidence>
<evidence type="ECO:0000313" key="3">
    <source>
        <dbReference type="Proteomes" id="UP000198211"/>
    </source>
</evidence>
<sequence>RALRHIRSARQQLGATKAEHLCVNLDAATMTRVLKKAAVAAKVCPRNYATHSLRIGGASALMNGHIDSLSIKLLGRWVSRCYEEYPVQAAAATKGLAGRMV</sequence>
<protein>
    <recommendedName>
        <fullName evidence="4">Tyr recombinase domain-containing protein</fullName>
    </recommendedName>
</protein>
<dbReference type="Proteomes" id="UP000198211">
    <property type="component" value="Unassembled WGS sequence"/>
</dbReference>
<dbReference type="OrthoDB" id="10065968at2759"/>
<proteinExistence type="predicted"/>
<reference evidence="3" key="1">
    <citation type="submission" date="2017-03" db="EMBL/GenBank/DDBJ databases">
        <title>Phytopthora megakarya and P. palmivora, two closely related causual agents of cacao black pod achieved similar genome size and gene model numbers by different mechanisms.</title>
        <authorList>
            <person name="Ali S."/>
            <person name="Shao J."/>
            <person name="Larry D.J."/>
            <person name="Kronmiller B."/>
            <person name="Shen D."/>
            <person name="Strem M.D."/>
            <person name="Melnick R.L."/>
            <person name="Guiltinan M.J."/>
            <person name="Tyler B.M."/>
            <person name="Meinhardt L.W."/>
            <person name="Bailey B.A."/>
        </authorList>
    </citation>
    <scope>NUCLEOTIDE SEQUENCE [LARGE SCALE GENOMIC DNA]</scope>
    <source>
        <strain evidence="3">zdho120</strain>
    </source>
</reference>
<dbReference type="EMBL" id="NBNE01022449">
    <property type="protein sequence ID" value="OWY90611.1"/>
    <property type="molecule type" value="Genomic_DNA"/>
</dbReference>
<dbReference type="AlphaFoldDB" id="A0A225UCC9"/>
<keyword evidence="1" id="KW-0233">DNA recombination</keyword>
<comment type="caution">
    <text evidence="2">The sequence shown here is derived from an EMBL/GenBank/DDBJ whole genome shotgun (WGS) entry which is preliminary data.</text>
</comment>
<accession>A0A225UCC9</accession>
<evidence type="ECO:0000256" key="1">
    <source>
        <dbReference type="ARBA" id="ARBA00023172"/>
    </source>
</evidence>
<dbReference type="InterPro" id="IPR013762">
    <property type="entry name" value="Integrase-like_cat_sf"/>
</dbReference>
<dbReference type="GO" id="GO:0003677">
    <property type="term" value="F:DNA binding"/>
    <property type="evidence" value="ECO:0007669"/>
    <property type="project" value="InterPro"/>
</dbReference>
<keyword evidence="3" id="KW-1185">Reference proteome</keyword>